<dbReference type="STRING" id="3916.A0A1S3UH49"/>
<feature type="domain" description="DUSP" evidence="17">
    <location>
        <begin position="618"/>
        <end position="721"/>
    </location>
</feature>
<evidence type="ECO:0000313" key="19">
    <source>
        <dbReference type="RefSeq" id="XP_014505353.1"/>
    </source>
</evidence>
<evidence type="ECO:0000259" key="16">
    <source>
        <dbReference type="PROSITE" id="PS50235"/>
    </source>
</evidence>
<dbReference type="InterPro" id="IPR033841">
    <property type="entry name" value="Pep_USP48"/>
</dbReference>
<dbReference type="InterPro" id="IPR006615">
    <property type="entry name" value="Pept_C19_DUSP"/>
</dbReference>
<evidence type="ECO:0000256" key="4">
    <source>
        <dbReference type="ARBA" id="ARBA00012759"/>
    </source>
</evidence>
<evidence type="ECO:0000256" key="6">
    <source>
        <dbReference type="ARBA" id="ARBA00022737"/>
    </source>
</evidence>
<dbReference type="EC" id="3.4.19.12" evidence="4"/>
<dbReference type="InterPro" id="IPR018200">
    <property type="entry name" value="USP_CS"/>
</dbReference>
<evidence type="ECO:0000259" key="17">
    <source>
        <dbReference type="PROSITE" id="PS51283"/>
    </source>
</evidence>
<keyword evidence="9" id="KW-0788">Thiol protease</keyword>
<dbReference type="GO" id="GO:0004197">
    <property type="term" value="F:cysteine-type endopeptidase activity"/>
    <property type="evidence" value="ECO:0007669"/>
    <property type="project" value="InterPro"/>
</dbReference>
<dbReference type="FunFam" id="3.90.70.10:FF:000049">
    <property type="entry name" value="ubiquitin carboxyl-terminal hydrolase 48"/>
    <property type="match status" value="1"/>
</dbReference>
<comment type="catalytic activity">
    <reaction evidence="1">
        <text>Thiol-dependent hydrolysis of ester, thioester, amide, peptide and isopeptide bonds formed by the C-terminal Gly of ubiquitin (a 76-residue protein attached to proteins as an intracellular targeting signal).</text>
        <dbReference type="EC" id="3.4.19.12"/>
    </reaction>
</comment>
<evidence type="ECO:0000256" key="3">
    <source>
        <dbReference type="ARBA" id="ARBA00009085"/>
    </source>
</evidence>
<dbReference type="InterPro" id="IPR001394">
    <property type="entry name" value="Peptidase_C19_UCH"/>
</dbReference>
<dbReference type="InterPro" id="IPR029071">
    <property type="entry name" value="Ubiquitin-like_domsf"/>
</dbReference>
<dbReference type="GO" id="GO:0006508">
    <property type="term" value="P:proteolysis"/>
    <property type="evidence" value="ECO:0007669"/>
    <property type="project" value="UniProtKB-KW"/>
</dbReference>
<evidence type="ECO:0000256" key="15">
    <source>
        <dbReference type="ARBA" id="ARBA00082179"/>
    </source>
</evidence>
<dbReference type="AlphaFoldDB" id="A0A1S3UH49"/>
<dbReference type="Proteomes" id="UP000087766">
    <property type="component" value="Chromosome 6"/>
</dbReference>
<dbReference type="PROSITE" id="PS00973">
    <property type="entry name" value="USP_2"/>
    <property type="match status" value="1"/>
</dbReference>
<keyword evidence="6" id="KW-0677">Repeat</keyword>
<dbReference type="GeneID" id="106765294"/>
<reference evidence="19 20" key="2">
    <citation type="submission" date="2025-04" db="UniProtKB">
        <authorList>
            <consortium name="RefSeq"/>
        </authorList>
    </citation>
    <scope>IDENTIFICATION</scope>
    <source>
        <tissue evidence="19 20">Leaf</tissue>
    </source>
</reference>
<dbReference type="Gene3D" id="3.10.20.90">
    <property type="entry name" value="Phosphatidylinositol 3-kinase Catalytic Subunit, Chain A, domain 1"/>
    <property type="match status" value="1"/>
</dbReference>
<evidence type="ECO:0000313" key="18">
    <source>
        <dbReference type="Proteomes" id="UP000087766"/>
    </source>
</evidence>
<dbReference type="FunFam" id="3.30.2230.10:FF:000005">
    <property type="entry name" value="Ubiquitin carboxyl-terminal hydrolase 26"/>
    <property type="match status" value="1"/>
</dbReference>
<dbReference type="SUPFAM" id="SSF54236">
    <property type="entry name" value="Ubiquitin-like"/>
    <property type="match status" value="1"/>
</dbReference>
<organism evidence="18 19">
    <name type="scientific">Vigna radiata var. radiata</name>
    <name type="common">Mung bean</name>
    <name type="synonym">Phaseolus aureus</name>
    <dbReference type="NCBI Taxonomy" id="3916"/>
    <lineage>
        <taxon>Eukaryota</taxon>
        <taxon>Viridiplantae</taxon>
        <taxon>Streptophyta</taxon>
        <taxon>Embryophyta</taxon>
        <taxon>Tracheophyta</taxon>
        <taxon>Spermatophyta</taxon>
        <taxon>Magnoliopsida</taxon>
        <taxon>eudicotyledons</taxon>
        <taxon>Gunneridae</taxon>
        <taxon>Pentapetalae</taxon>
        <taxon>rosids</taxon>
        <taxon>fabids</taxon>
        <taxon>Fabales</taxon>
        <taxon>Fabaceae</taxon>
        <taxon>Papilionoideae</taxon>
        <taxon>50 kb inversion clade</taxon>
        <taxon>NPAAA clade</taxon>
        <taxon>indigoferoid/millettioid clade</taxon>
        <taxon>Phaseoleae</taxon>
        <taxon>Vigna</taxon>
    </lineage>
</organism>
<evidence type="ECO:0000256" key="11">
    <source>
        <dbReference type="ARBA" id="ARBA00056392"/>
    </source>
</evidence>
<dbReference type="CDD" id="cd01795">
    <property type="entry name" value="Ubl_USP48"/>
    <property type="match status" value="1"/>
</dbReference>
<gene>
    <name evidence="19 20" type="primary">LOC106765294</name>
</gene>
<dbReference type="PANTHER" id="PTHR24006">
    <property type="entry name" value="UBIQUITIN CARBOXYL-TERMINAL HYDROLASE"/>
    <property type="match status" value="1"/>
</dbReference>
<protein>
    <recommendedName>
        <fullName evidence="12">Ubiquitin carboxyl-terminal hydrolase 26</fullName>
        <ecNumber evidence="4">3.4.19.12</ecNumber>
    </recommendedName>
    <alternativeName>
        <fullName evidence="15">Deubiquitinating enzyme 26</fullName>
    </alternativeName>
    <alternativeName>
        <fullName evidence="13">Ubiquitin thioesterase 26</fullName>
    </alternativeName>
    <alternativeName>
        <fullName evidence="14">Ubiquitin-specific-processing protease 26</fullName>
    </alternativeName>
</protein>
<evidence type="ECO:0000256" key="5">
    <source>
        <dbReference type="ARBA" id="ARBA00022670"/>
    </source>
</evidence>
<evidence type="ECO:0000256" key="2">
    <source>
        <dbReference type="ARBA" id="ARBA00004123"/>
    </source>
</evidence>
<keyword evidence="8 19" id="KW-0378">Hydrolase</keyword>
<comment type="function">
    <text evidence="11">Recognizes and hydrolyzes the peptide bond at the C-terminal Gly of ubiquitin. Involved in the processing of poly-ubiquitin precursors as well as that of ubiquitinated proteins. Deubiquitinates H2BK143ub1 of histone H2B.</text>
</comment>
<dbReference type="PROSITE" id="PS00972">
    <property type="entry name" value="USP_1"/>
    <property type="match status" value="1"/>
</dbReference>
<dbReference type="RefSeq" id="XP_014505353.1">
    <property type="nucleotide sequence ID" value="XM_014649867.2"/>
</dbReference>
<dbReference type="CDD" id="cd02668">
    <property type="entry name" value="Peptidase_C19L"/>
    <property type="match status" value="1"/>
</dbReference>
<dbReference type="KEGG" id="vra:106765294"/>
<evidence type="ECO:0000256" key="1">
    <source>
        <dbReference type="ARBA" id="ARBA00000707"/>
    </source>
</evidence>
<dbReference type="InterPro" id="IPR028889">
    <property type="entry name" value="USP"/>
</dbReference>
<dbReference type="InterPro" id="IPR050164">
    <property type="entry name" value="Peptidase_C19"/>
</dbReference>
<feature type="domain" description="DUSP" evidence="17">
    <location>
        <begin position="746"/>
        <end position="864"/>
    </location>
</feature>
<keyword evidence="18" id="KW-1185">Reference proteome</keyword>
<dbReference type="RefSeq" id="XP_022638141.1">
    <property type="nucleotide sequence ID" value="XM_022782420.1"/>
</dbReference>
<dbReference type="PANTHER" id="PTHR24006:SF722">
    <property type="entry name" value="UBIQUITIN CARBOXYL-TERMINAL HYDROLASE 48"/>
    <property type="match status" value="1"/>
</dbReference>
<evidence type="ECO:0000256" key="14">
    <source>
        <dbReference type="ARBA" id="ARBA00078771"/>
    </source>
</evidence>
<keyword evidence="10" id="KW-0539">Nucleus</keyword>
<comment type="similarity">
    <text evidence="3">Belongs to the peptidase C19 family.</text>
</comment>
<evidence type="ECO:0000313" key="20">
    <source>
        <dbReference type="RefSeq" id="XP_022638141.1"/>
    </source>
</evidence>
<evidence type="ECO:0000256" key="13">
    <source>
        <dbReference type="ARBA" id="ARBA00075174"/>
    </source>
</evidence>
<dbReference type="OrthoDB" id="289038at2759"/>
<name>A0A1S3UH49_VIGRR</name>
<dbReference type="Gene3D" id="3.90.70.10">
    <property type="entry name" value="Cysteine proteinases"/>
    <property type="match status" value="1"/>
</dbReference>
<accession>A0A1S3UH49</accession>
<proteinExistence type="inferred from homology"/>
<dbReference type="SUPFAM" id="SSF143791">
    <property type="entry name" value="DUSP-like"/>
    <property type="match status" value="1"/>
</dbReference>
<dbReference type="PROSITE" id="PS51283">
    <property type="entry name" value="DUSP"/>
    <property type="match status" value="3"/>
</dbReference>
<evidence type="ECO:0000256" key="9">
    <source>
        <dbReference type="ARBA" id="ARBA00022807"/>
    </source>
</evidence>
<dbReference type="GO" id="GO:0016579">
    <property type="term" value="P:protein deubiquitination"/>
    <property type="evidence" value="ECO:0007669"/>
    <property type="project" value="InterPro"/>
</dbReference>
<comment type="subcellular location">
    <subcellularLocation>
        <location evidence="2">Nucleus</location>
    </subcellularLocation>
</comment>
<dbReference type="GO" id="GO:0005829">
    <property type="term" value="C:cytosol"/>
    <property type="evidence" value="ECO:0007669"/>
    <property type="project" value="TreeGrafter"/>
</dbReference>
<dbReference type="Pfam" id="PF06337">
    <property type="entry name" value="DUSP"/>
    <property type="match status" value="1"/>
</dbReference>
<dbReference type="SUPFAM" id="SSF54001">
    <property type="entry name" value="Cysteine proteinases"/>
    <property type="match status" value="1"/>
</dbReference>
<dbReference type="SMART" id="SM00695">
    <property type="entry name" value="DUSP"/>
    <property type="match status" value="1"/>
</dbReference>
<evidence type="ECO:0000256" key="8">
    <source>
        <dbReference type="ARBA" id="ARBA00022801"/>
    </source>
</evidence>
<dbReference type="InterPro" id="IPR044743">
    <property type="entry name" value="Ubl_USP48"/>
</dbReference>
<dbReference type="InterPro" id="IPR038765">
    <property type="entry name" value="Papain-like_cys_pep_sf"/>
</dbReference>
<dbReference type="Pfam" id="PF00443">
    <property type="entry name" value="UCH"/>
    <property type="match status" value="1"/>
</dbReference>
<evidence type="ECO:0000256" key="12">
    <source>
        <dbReference type="ARBA" id="ARBA00071636"/>
    </source>
</evidence>
<keyword evidence="7" id="KW-0833">Ubl conjugation pathway</keyword>
<reference evidence="18" key="1">
    <citation type="journal article" date="2014" name="Nat. Commun.">
        <title>Genome sequence of mungbean and insights into evolution within Vigna species.</title>
        <authorList>
            <person name="Kang Y.J."/>
            <person name="Kim S.K."/>
            <person name="Kim M.Y."/>
            <person name="Lestari P."/>
            <person name="Kim K.H."/>
            <person name="Ha B.K."/>
            <person name="Jun T.H."/>
            <person name="Hwang W.J."/>
            <person name="Lee T."/>
            <person name="Lee J."/>
            <person name="Shim S."/>
            <person name="Yoon M.Y."/>
            <person name="Jang Y.E."/>
            <person name="Han K.S."/>
            <person name="Taeprayoon P."/>
            <person name="Yoon N."/>
            <person name="Somta P."/>
            <person name="Tanya P."/>
            <person name="Kim K.S."/>
            <person name="Gwag J.G."/>
            <person name="Moon J.K."/>
            <person name="Lee Y.H."/>
            <person name="Park B.S."/>
            <person name="Bombarely A."/>
            <person name="Doyle J.J."/>
            <person name="Jackson S.A."/>
            <person name="Schafleitner R."/>
            <person name="Srinives P."/>
            <person name="Varshney R.K."/>
            <person name="Lee S.H."/>
        </authorList>
    </citation>
    <scope>NUCLEOTIDE SEQUENCE [LARGE SCALE GENOMIC DNA]</scope>
    <source>
        <strain evidence="18">cv. VC1973A</strain>
    </source>
</reference>
<feature type="domain" description="DUSP" evidence="17">
    <location>
        <begin position="511"/>
        <end position="603"/>
    </location>
</feature>
<dbReference type="InterPro" id="IPR035927">
    <property type="entry name" value="DUSP-like_sf"/>
</dbReference>
<keyword evidence="5" id="KW-0645">Protease</keyword>
<dbReference type="PROSITE" id="PS50235">
    <property type="entry name" value="USP_3"/>
    <property type="match status" value="1"/>
</dbReference>
<sequence length="1081" mass="121756">MTRPTTRNKNKRQKHEDDDDISEIWRKIHKTGAVTEDDMSQLYMIWKPVCSGCRVNTKDNPNCFCALVPPPNGTRKSGLWQKMSDFLGSLGPDPTTDLRASDCSPAGLTNLGATCYANSILQCLYMNKYFRQGIFSVEPDLLQQQPVLDQLTRIFVQLYASKKAFVDSSPFVKTLELDNEVQQDSHEFLTLLLSLLETCLSHSKIAKARTIVQDLFRGSVSHVTTCSQCGRESEASYKMEDFYGIELNIKGLKCLDESLDDYLAIEELHGDNQYFCGSCKTRVDATRSIKLCTLPDVLNFQLKRYVFLPQNTMKKKVTSAFSFPAKLDMCDRLSEPSQNELIYDLSAVLIHKGTAVNSGHYIAHIKDENTGQWWEFDDEEVTNLGCHPFGEGASSFTSKSVKMDALNSNCSEAMLADGNGLDAPHSQSSLVETFTSDEAYMLMYHLRHSKNVGEKGDVVYGTNFKEADCNAVTAQDNACFPSYLGDEIQNFNATYLDSCNQYKHRKELGLSCINERRQEVRSILAESPAQPQEQPYYWISSEWLRQWADSIVPTVLDNTPIQCSHGKVPVSKATSMKRLSSKAWDKLLTKYGGGPTLSHNDCCWDCLIEGSHNVVSADSYRDQRESLKQFARAFVNGNHEDGMYYVSRPWLQQWLKRKVGDAPSEADAGPTTSISCPHGQLRPDQAVGAKRLLVPEGFWFFLYKDAITVKPDDPLGCRAFPVGSSECLQCHDEISKEACFEDSMRLVKQMQRQNHEKLSVGKSMPLSLHCKYFLVPSSWILKWRNYLAVKNSDTPETLDGVINSLMCEKHSQLVQRPPELICRRGTIISRESSVDGLTIISENDWKCFCQEWSGIETKGISARIENVNDLEDALNGSCKDMPICENQLDPLDKVNNGSGNGVNRQLVIKTSPEVCESCIGEKESVELLQKLNYCDKDISVILVQGKEVPKSVLDAAKRFVETDRRVSKRSRNMKKESSISLKVSASTSIYQLKMMIWESFGVVKENQILQKGDRRIDVDNENTTLVDVNIFAGDQIIVRDSQIHENRDIAEELCNEVMETQHTETGFRGTLLTSNFSSQVV</sequence>
<evidence type="ECO:0000256" key="7">
    <source>
        <dbReference type="ARBA" id="ARBA00022786"/>
    </source>
</evidence>
<dbReference type="GO" id="GO:0004843">
    <property type="term" value="F:cysteine-type deubiquitinase activity"/>
    <property type="evidence" value="ECO:0007669"/>
    <property type="project" value="UniProtKB-EC"/>
</dbReference>
<feature type="domain" description="USP" evidence="16">
    <location>
        <begin position="106"/>
        <end position="447"/>
    </location>
</feature>
<dbReference type="Gene3D" id="3.30.2230.10">
    <property type="entry name" value="DUSP-like"/>
    <property type="match status" value="2"/>
</dbReference>
<dbReference type="GO" id="GO:0005634">
    <property type="term" value="C:nucleus"/>
    <property type="evidence" value="ECO:0007669"/>
    <property type="project" value="UniProtKB-SubCell"/>
</dbReference>
<evidence type="ECO:0000256" key="10">
    <source>
        <dbReference type="ARBA" id="ARBA00023242"/>
    </source>
</evidence>